<dbReference type="PANTHER" id="PTHR43415:SF5">
    <property type="entry name" value="ACETYLTRANSFERASE"/>
    <property type="match status" value="1"/>
</dbReference>
<dbReference type="CDD" id="cd04301">
    <property type="entry name" value="NAT_SF"/>
    <property type="match status" value="1"/>
</dbReference>
<reference evidence="2 3" key="1">
    <citation type="submission" date="2014-11" db="EMBL/GenBank/DDBJ databases">
        <authorList>
            <person name="Urmite Genomes Urmite Genomes"/>
        </authorList>
    </citation>
    <scope>NUCLEOTIDE SEQUENCE [LARGE SCALE GENOMIC DNA]</scope>
    <source>
        <strain evidence="2 3">Oc5</strain>
    </source>
</reference>
<feature type="domain" description="N-acetyltransferase" evidence="1">
    <location>
        <begin position="2"/>
        <end position="166"/>
    </location>
</feature>
<dbReference type="RefSeq" id="WP_042531211.1">
    <property type="nucleotide sequence ID" value="NZ_CDGG01000001.1"/>
</dbReference>
<dbReference type="Pfam" id="PF13302">
    <property type="entry name" value="Acetyltransf_3"/>
    <property type="match status" value="1"/>
</dbReference>
<keyword evidence="2" id="KW-0808">Transferase</keyword>
<name>A0A0A1MQ37_9BACI</name>
<dbReference type="STRING" id="545501.BN997_01667"/>
<dbReference type="Gene3D" id="3.40.630.30">
    <property type="match status" value="1"/>
</dbReference>
<gene>
    <name evidence="2" type="primary">aacA4</name>
    <name evidence="2" type="ORF">BN997_01667</name>
</gene>
<organism evidence="2 3">
    <name type="scientific">Oceanobacillus oncorhynchi</name>
    <dbReference type="NCBI Taxonomy" id="545501"/>
    <lineage>
        <taxon>Bacteria</taxon>
        <taxon>Bacillati</taxon>
        <taxon>Bacillota</taxon>
        <taxon>Bacilli</taxon>
        <taxon>Bacillales</taxon>
        <taxon>Bacillaceae</taxon>
        <taxon>Oceanobacillus</taxon>
    </lineage>
</organism>
<evidence type="ECO:0000313" key="3">
    <source>
        <dbReference type="Proteomes" id="UP000040453"/>
    </source>
</evidence>
<dbReference type="EMBL" id="CDGG01000001">
    <property type="protein sequence ID" value="CEI81814.1"/>
    <property type="molecule type" value="Genomic_DNA"/>
</dbReference>
<dbReference type="PROSITE" id="PS51186">
    <property type="entry name" value="GNAT"/>
    <property type="match status" value="1"/>
</dbReference>
<proteinExistence type="predicted"/>
<dbReference type="OrthoDB" id="9795206at2"/>
<accession>A0A0A1MQ37</accession>
<sequence>MIRLEYFSKEDFQQLIDWVPDASFIVQWSGPTFRYPLTNEQLATYLEGANEPEASKYIFKVIDNGTNEVVGHVSLGKVDRNNHSARIGKVLVGAADSRGKGYGAQIIHAALTFAFEKLNLHKVTLGVFDFNVSAIKCYEAAGFRRERILQDVAKMGDEYWTQIEMEILAGEWAEKNDRRKRLGHN</sequence>
<protein>
    <submittedName>
        <fullName evidence="2">Aminoglycoside N(6')-acetyltransferase type 1</fullName>
    </submittedName>
</protein>
<evidence type="ECO:0000313" key="2">
    <source>
        <dbReference type="EMBL" id="CEI81814.1"/>
    </source>
</evidence>
<dbReference type="InterPro" id="IPR000182">
    <property type="entry name" value="GNAT_dom"/>
</dbReference>
<dbReference type="GO" id="GO:0016747">
    <property type="term" value="F:acyltransferase activity, transferring groups other than amino-acyl groups"/>
    <property type="evidence" value="ECO:0007669"/>
    <property type="project" value="InterPro"/>
</dbReference>
<evidence type="ECO:0000259" key="1">
    <source>
        <dbReference type="PROSITE" id="PS51186"/>
    </source>
</evidence>
<dbReference type="PANTHER" id="PTHR43415">
    <property type="entry name" value="SPERMIDINE N(1)-ACETYLTRANSFERASE"/>
    <property type="match status" value="1"/>
</dbReference>
<keyword evidence="3" id="KW-1185">Reference proteome</keyword>
<dbReference type="InterPro" id="IPR016181">
    <property type="entry name" value="Acyl_CoA_acyltransferase"/>
</dbReference>
<dbReference type="AlphaFoldDB" id="A0A0A1MQ37"/>
<dbReference type="Proteomes" id="UP000040453">
    <property type="component" value="Unassembled WGS sequence"/>
</dbReference>
<dbReference type="SUPFAM" id="SSF55729">
    <property type="entry name" value="Acyl-CoA N-acyltransferases (Nat)"/>
    <property type="match status" value="1"/>
</dbReference>